<dbReference type="OrthoDB" id="9804551at2"/>
<name>A0A443ZGR4_9PSED</name>
<feature type="domain" description="Carrier" evidence="1">
    <location>
        <begin position="3"/>
        <end position="78"/>
    </location>
</feature>
<gene>
    <name evidence="2" type="ORF">DM813_25355</name>
</gene>
<dbReference type="InterPro" id="IPR036736">
    <property type="entry name" value="ACP-like_sf"/>
</dbReference>
<dbReference type="Proteomes" id="UP000288983">
    <property type="component" value="Unassembled WGS sequence"/>
</dbReference>
<dbReference type="RefSeq" id="WP_128326113.1">
    <property type="nucleotide sequence ID" value="NZ_QJRG01000049.1"/>
</dbReference>
<dbReference type="Gene3D" id="1.10.1200.10">
    <property type="entry name" value="ACP-like"/>
    <property type="match status" value="1"/>
</dbReference>
<accession>A0A443ZGR4</accession>
<dbReference type="AlphaFoldDB" id="A0A443ZGR4"/>
<dbReference type="InterPro" id="IPR009081">
    <property type="entry name" value="PP-bd_ACP"/>
</dbReference>
<dbReference type="EMBL" id="QJRG01000049">
    <property type="protein sequence ID" value="RWU18000.1"/>
    <property type="molecule type" value="Genomic_DNA"/>
</dbReference>
<evidence type="ECO:0000313" key="2">
    <source>
        <dbReference type="EMBL" id="RWU18000.1"/>
    </source>
</evidence>
<proteinExistence type="predicted"/>
<evidence type="ECO:0000259" key="1">
    <source>
        <dbReference type="PROSITE" id="PS50075"/>
    </source>
</evidence>
<reference evidence="2 3" key="1">
    <citation type="submission" date="2018-06" db="EMBL/GenBank/DDBJ databases">
        <title>Bacteria isolated from soil of Wuhan.</title>
        <authorList>
            <person name="Wei X."/>
            <person name="Chunhua H."/>
        </authorList>
    </citation>
    <scope>NUCLEOTIDE SEQUENCE [LARGE SCALE GENOMIC DNA]</scope>
    <source>
        <strain evidence="3">xwS2</strain>
    </source>
</reference>
<protein>
    <submittedName>
        <fullName evidence="2">Acyl carrier protein</fullName>
    </submittedName>
</protein>
<comment type="caution">
    <text evidence="2">The sequence shown here is derived from an EMBL/GenBank/DDBJ whole genome shotgun (WGS) entry which is preliminary data.</text>
</comment>
<evidence type="ECO:0000313" key="3">
    <source>
        <dbReference type="Proteomes" id="UP000288983"/>
    </source>
</evidence>
<dbReference type="Pfam" id="PF00550">
    <property type="entry name" value="PP-binding"/>
    <property type="match status" value="1"/>
</dbReference>
<dbReference type="PROSITE" id="PS50075">
    <property type="entry name" value="CARRIER"/>
    <property type="match status" value="1"/>
</dbReference>
<organism evidence="2 3">
    <name type="scientific">Pseudomonas alkylphenolica</name>
    <dbReference type="NCBI Taxonomy" id="237609"/>
    <lineage>
        <taxon>Bacteria</taxon>
        <taxon>Pseudomonadati</taxon>
        <taxon>Pseudomonadota</taxon>
        <taxon>Gammaproteobacteria</taxon>
        <taxon>Pseudomonadales</taxon>
        <taxon>Pseudomonadaceae</taxon>
        <taxon>Pseudomonas</taxon>
    </lineage>
</organism>
<dbReference type="SUPFAM" id="SSF47336">
    <property type="entry name" value="ACP-like"/>
    <property type="match status" value="1"/>
</dbReference>
<sequence length="84" mass="9137">MSSNLEQQVIDVLAACLGSAGQHIAPGADLVHDLGCDSLNIVEMVEALNERFDQQLDPGAIRHWRLVSDVVRTVEQALGRCLVE</sequence>